<dbReference type="Proteomes" id="UP001230504">
    <property type="component" value="Unassembled WGS sequence"/>
</dbReference>
<feature type="region of interest" description="Disordered" evidence="1">
    <location>
        <begin position="1"/>
        <end position="23"/>
    </location>
</feature>
<dbReference type="EMBL" id="JAHLJV010000029">
    <property type="protein sequence ID" value="KAK1590741.1"/>
    <property type="molecule type" value="Genomic_DNA"/>
</dbReference>
<feature type="region of interest" description="Disordered" evidence="1">
    <location>
        <begin position="75"/>
        <end position="102"/>
    </location>
</feature>
<reference evidence="2" key="1">
    <citation type="submission" date="2021-06" db="EMBL/GenBank/DDBJ databases">
        <title>Comparative genomics, transcriptomics and evolutionary studies reveal genomic signatures of adaptation to plant cell wall in hemibiotrophic fungi.</title>
        <authorList>
            <consortium name="DOE Joint Genome Institute"/>
            <person name="Baroncelli R."/>
            <person name="Diaz J.F."/>
            <person name="Benocci T."/>
            <person name="Peng M."/>
            <person name="Battaglia E."/>
            <person name="Haridas S."/>
            <person name="Andreopoulos W."/>
            <person name="Labutti K."/>
            <person name="Pangilinan J."/>
            <person name="Floch G.L."/>
            <person name="Makela M.R."/>
            <person name="Henrissat B."/>
            <person name="Grigoriev I.V."/>
            <person name="Crouch J.A."/>
            <person name="De Vries R.P."/>
            <person name="Sukno S.A."/>
            <person name="Thon M.R."/>
        </authorList>
    </citation>
    <scope>NUCLEOTIDE SEQUENCE</scope>
    <source>
        <strain evidence="2">CBS 125086</strain>
    </source>
</reference>
<dbReference type="AlphaFoldDB" id="A0AAD8PZD7"/>
<feature type="non-terminal residue" evidence="2">
    <location>
        <position position="199"/>
    </location>
</feature>
<organism evidence="2 3">
    <name type="scientific">Colletotrichum navitas</name>
    <dbReference type="NCBI Taxonomy" id="681940"/>
    <lineage>
        <taxon>Eukaryota</taxon>
        <taxon>Fungi</taxon>
        <taxon>Dikarya</taxon>
        <taxon>Ascomycota</taxon>
        <taxon>Pezizomycotina</taxon>
        <taxon>Sordariomycetes</taxon>
        <taxon>Hypocreomycetidae</taxon>
        <taxon>Glomerellales</taxon>
        <taxon>Glomerellaceae</taxon>
        <taxon>Colletotrichum</taxon>
        <taxon>Colletotrichum graminicola species complex</taxon>
    </lineage>
</organism>
<name>A0AAD8PZD7_9PEZI</name>
<protein>
    <submittedName>
        <fullName evidence="2">Uncharacterized protein</fullName>
    </submittedName>
</protein>
<evidence type="ECO:0000313" key="3">
    <source>
        <dbReference type="Proteomes" id="UP001230504"/>
    </source>
</evidence>
<evidence type="ECO:0000313" key="2">
    <source>
        <dbReference type="EMBL" id="KAK1590741.1"/>
    </source>
</evidence>
<keyword evidence="3" id="KW-1185">Reference proteome</keyword>
<accession>A0AAD8PZD7</accession>
<gene>
    <name evidence="2" type="ORF">LY79DRAFT_553868</name>
</gene>
<comment type="caution">
    <text evidence="2">The sequence shown here is derived from an EMBL/GenBank/DDBJ whole genome shotgun (WGS) entry which is preliminary data.</text>
</comment>
<sequence length="199" mass="21752">MGQDTIDPARNRDPSFPDGTAPSSAWLRQGPCHHFPGCDAISLSGPWLFDRGKEKHDGLSSARISVIQKLSLVSRMFPPPTPEGSGSARNDSIPRTQSFAPVLPSPPGSRAVFYLHVYQGSSLVCHVSVVRHNTGWPCIQRPSRLPHPRCFDSLAAGILPRGEPVRRRVFSRAPCMIERRDGLIGLPTHPRSEVCGSMS</sequence>
<feature type="compositionally biased region" description="Polar residues" evidence="1">
    <location>
        <begin position="87"/>
        <end position="99"/>
    </location>
</feature>
<dbReference type="RefSeq" id="XP_060414215.1">
    <property type="nucleotide sequence ID" value="XM_060557816.1"/>
</dbReference>
<dbReference type="GeneID" id="85442056"/>
<proteinExistence type="predicted"/>
<evidence type="ECO:0000256" key="1">
    <source>
        <dbReference type="SAM" id="MobiDB-lite"/>
    </source>
</evidence>